<dbReference type="PANTHER" id="PTHR12969">
    <property type="entry name" value="NGD5/OSM-6/IFT52"/>
    <property type="match status" value="1"/>
</dbReference>
<comment type="caution">
    <text evidence="3">The sequence shown here is derived from an EMBL/GenBank/DDBJ whole genome shotgun (WGS) entry which is preliminary data.</text>
</comment>
<evidence type="ECO:0000313" key="3">
    <source>
        <dbReference type="EMBL" id="MBB2181975.1"/>
    </source>
</evidence>
<keyword evidence="1" id="KW-0812">Transmembrane</keyword>
<organism evidence="3 4">
    <name type="scientific">Variimorphobacter saccharofermentans</name>
    <dbReference type="NCBI Taxonomy" id="2755051"/>
    <lineage>
        <taxon>Bacteria</taxon>
        <taxon>Bacillati</taxon>
        <taxon>Bacillota</taxon>
        <taxon>Clostridia</taxon>
        <taxon>Lachnospirales</taxon>
        <taxon>Lachnospiraceae</taxon>
        <taxon>Variimorphobacter</taxon>
    </lineage>
</organism>
<feature type="transmembrane region" description="Helical" evidence="1">
    <location>
        <begin position="38"/>
        <end position="58"/>
    </location>
</feature>
<feature type="domain" description="ABC-type uncharacterised transport system" evidence="2">
    <location>
        <begin position="203"/>
        <end position="375"/>
    </location>
</feature>
<dbReference type="RefSeq" id="WP_228351711.1">
    <property type="nucleotide sequence ID" value="NZ_JACEGA010000001.1"/>
</dbReference>
<reference evidence="3 4" key="1">
    <citation type="submission" date="2020-07" db="EMBL/GenBank/DDBJ databases">
        <title>Characterization and genome sequencing of isolate MD1, a novel member within the family Lachnospiraceae.</title>
        <authorList>
            <person name="Rettenmaier R."/>
            <person name="Di Bello L."/>
            <person name="Zinser C."/>
            <person name="Scheitz K."/>
            <person name="Liebl W."/>
            <person name="Zverlov V."/>
        </authorList>
    </citation>
    <scope>NUCLEOTIDE SEQUENCE [LARGE SCALE GENOMIC DNA]</scope>
    <source>
        <strain evidence="3 4">MD1</strain>
    </source>
</reference>
<dbReference type="Pfam" id="PF09822">
    <property type="entry name" value="ABC_transp_aux"/>
    <property type="match status" value="1"/>
</dbReference>
<evidence type="ECO:0000259" key="2">
    <source>
        <dbReference type="Pfam" id="PF09822"/>
    </source>
</evidence>
<protein>
    <submittedName>
        <fullName evidence="3">GldG family protein</fullName>
    </submittedName>
</protein>
<feature type="transmembrane region" description="Helical" evidence="1">
    <location>
        <begin position="463"/>
        <end position="487"/>
    </location>
</feature>
<gene>
    <name evidence="3" type="ORF">H0486_03685</name>
</gene>
<evidence type="ECO:0000256" key="1">
    <source>
        <dbReference type="SAM" id="Phobius"/>
    </source>
</evidence>
<dbReference type="PANTHER" id="PTHR12969:SF7">
    <property type="entry name" value="INTRAFLAGELLAR TRANSPORT PROTEIN 52 HOMOLOG"/>
    <property type="match status" value="1"/>
</dbReference>
<proteinExistence type="predicted"/>
<dbReference type="InterPro" id="IPR029062">
    <property type="entry name" value="Class_I_gatase-like"/>
</dbReference>
<accession>A0A839JWC3</accession>
<dbReference type="InterPro" id="IPR019196">
    <property type="entry name" value="ABC_transp_unknown"/>
</dbReference>
<sequence>MELGKEKDTVNELNNADKKNIFGKMKESFSGRKFRSGFYVTVVSMIVIVIVLVVNMLISQMNIQFDLSTQGMFTLTKESKDMIKALKDDITIYYMVEAGNEKDVYQKIAEQYDTLSDHISLESKDPVLYPAFAKEHNIEEVVDQDSFIVVNNTNGRAKYIPSSDLLEQTMDYQTYQTQVTGIDVEGQLSSAIQYVTMEELPLIYLVSGHGEEEVGKAFGESMEKMNVTTKKLQTATISEIPEDCDILFINAPDTDFKEEEVTMIKDYLAAGGNVIITLDAMAGKLSNLESIINYYGIDVVNGVVVEGDTNHHASNYPHFLVPTIDNHVITKSASKSRILVFMPYSLGLKEAETKRSSLKLEPLLFTTNSAYAKGEGNEAITKEEGDIEGPFNLGMLSSDTYNGVTSNLVVYSSGLMFSDDMAGYANMNILSGTVGYMEGDQAPLSIPSKSTAAARIQITQQKAIFWGGVVVIFLPVAILVTGIVVSVRRRKK</sequence>
<dbReference type="EMBL" id="JACEGA010000001">
    <property type="protein sequence ID" value="MBB2181975.1"/>
    <property type="molecule type" value="Genomic_DNA"/>
</dbReference>
<dbReference type="Proteomes" id="UP000574276">
    <property type="component" value="Unassembled WGS sequence"/>
</dbReference>
<dbReference type="AlphaFoldDB" id="A0A839JWC3"/>
<keyword evidence="4" id="KW-1185">Reference proteome</keyword>
<evidence type="ECO:0000313" key="4">
    <source>
        <dbReference type="Proteomes" id="UP000574276"/>
    </source>
</evidence>
<keyword evidence="1" id="KW-0472">Membrane</keyword>
<dbReference type="InterPro" id="IPR039975">
    <property type="entry name" value="IFT52"/>
</dbReference>
<dbReference type="SUPFAM" id="SSF52317">
    <property type="entry name" value="Class I glutamine amidotransferase-like"/>
    <property type="match status" value="1"/>
</dbReference>
<keyword evidence="1" id="KW-1133">Transmembrane helix</keyword>
<name>A0A839JWC3_9FIRM</name>